<sequence>MADDFIISDAGTGALLLDVAVDGAFDEGRQARLLALADSLAGADGVDDVVPGMNNLMVAFDPLAIDAGAMRRRLADGWRTAAAGGRAGRAHDIAVAYGGPDLLDFAASLGLTVDEVVKRHAGAVYRVAAIGAMPGFPYLSGLDPALATPRRAVPRQGVPKGAVIVGGGQAGIMPITAPSGWHILGHTDFTLFDPHRAAPATLAAGDTVRFIIAGVER</sequence>
<evidence type="ECO:0000259" key="4">
    <source>
        <dbReference type="SMART" id="SM00796"/>
    </source>
</evidence>
<dbReference type="Pfam" id="PF02682">
    <property type="entry name" value="CT_C_D"/>
    <property type="match status" value="1"/>
</dbReference>
<keyword evidence="3" id="KW-0067">ATP-binding</keyword>
<accession>A0A212L4D1</accession>
<dbReference type="SMART" id="SM00796">
    <property type="entry name" value="AHS1"/>
    <property type="match status" value="1"/>
</dbReference>
<dbReference type="InterPro" id="IPR010016">
    <property type="entry name" value="PxpB"/>
</dbReference>
<dbReference type="SUPFAM" id="SSF160467">
    <property type="entry name" value="PH0987 N-terminal domain-like"/>
    <property type="match status" value="1"/>
</dbReference>
<dbReference type="SUPFAM" id="SSF50891">
    <property type="entry name" value="Cyclophilin-like"/>
    <property type="match status" value="1"/>
</dbReference>
<dbReference type="RefSeq" id="WP_288199274.1">
    <property type="nucleotide sequence ID" value="NZ_LT608334.1"/>
</dbReference>
<dbReference type="PANTHER" id="PTHR34698:SF2">
    <property type="entry name" value="5-OXOPROLINASE SUBUNIT B"/>
    <property type="match status" value="1"/>
</dbReference>
<evidence type="ECO:0000256" key="3">
    <source>
        <dbReference type="ARBA" id="ARBA00022840"/>
    </source>
</evidence>
<keyword evidence="2 5" id="KW-0378">Hydrolase</keyword>
<dbReference type="AlphaFoldDB" id="A0A212L4D1"/>
<keyword evidence="1" id="KW-0547">Nucleotide-binding</keyword>
<organism evidence="5">
    <name type="scientific">uncultured Pleomorphomonas sp</name>
    <dbReference type="NCBI Taxonomy" id="442121"/>
    <lineage>
        <taxon>Bacteria</taxon>
        <taxon>Pseudomonadati</taxon>
        <taxon>Pseudomonadota</taxon>
        <taxon>Alphaproteobacteria</taxon>
        <taxon>Hyphomicrobiales</taxon>
        <taxon>Pleomorphomonadaceae</taxon>
        <taxon>Pleomorphomonas</taxon>
        <taxon>environmental samples</taxon>
    </lineage>
</organism>
<evidence type="ECO:0000313" key="5">
    <source>
        <dbReference type="EMBL" id="SCM72401.1"/>
    </source>
</evidence>
<dbReference type="InterPro" id="IPR003833">
    <property type="entry name" value="CT_C_D"/>
</dbReference>
<proteinExistence type="predicted"/>
<reference evidence="5" key="1">
    <citation type="submission" date="2016-08" db="EMBL/GenBank/DDBJ databases">
        <authorList>
            <person name="Seilhamer J.J."/>
        </authorList>
    </citation>
    <scope>NUCLEOTIDE SEQUENCE</scope>
    <source>
        <strain evidence="5">86</strain>
    </source>
</reference>
<dbReference type="EMBL" id="FMJD01000002">
    <property type="protein sequence ID" value="SCM72401.1"/>
    <property type="molecule type" value="Genomic_DNA"/>
</dbReference>
<evidence type="ECO:0000256" key="1">
    <source>
        <dbReference type="ARBA" id="ARBA00022741"/>
    </source>
</evidence>
<dbReference type="GO" id="GO:0005524">
    <property type="term" value="F:ATP binding"/>
    <property type="evidence" value="ECO:0007669"/>
    <property type="project" value="UniProtKB-KW"/>
</dbReference>
<dbReference type="InterPro" id="IPR029000">
    <property type="entry name" value="Cyclophilin-like_dom_sf"/>
</dbReference>
<dbReference type="Gene3D" id="3.30.1360.40">
    <property type="match status" value="1"/>
</dbReference>
<feature type="domain" description="Carboxyltransferase" evidence="4">
    <location>
        <begin position="5"/>
        <end position="202"/>
    </location>
</feature>
<dbReference type="GO" id="GO:0016787">
    <property type="term" value="F:hydrolase activity"/>
    <property type="evidence" value="ECO:0007669"/>
    <property type="project" value="UniProtKB-KW"/>
</dbReference>
<name>A0A212L4D1_9HYPH</name>
<dbReference type="Gene3D" id="2.40.100.10">
    <property type="entry name" value="Cyclophilin-like"/>
    <property type="match status" value="1"/>
</dbReference>
<protein>
    <submittedName>
        <fullName evidence="5">Putative hydrolase subunit</fullName>
    </submittedName>
</protein>
<dbReference type="NCBIfam" id="TIGR00370">
    <property type="entry name" value="5-oxoprolinase subunit PxpB"/>
    <property type="match status" value="1"/>
</dbReference>
<evidence type="ECO:0000256" key="2">
    <source>
        <dbReference type="ARBA" id="ARBA00022801"/>
    </source>
</evidence>
<dbReference type="PANTHER" id="PTHR34698">
    <property type="entry name" value="5-OXOPROLINASE SUBUNIT B"/>
    <property type="match status" value="1"/>
</dbReference>
<gene>
    <name evidence="5" type="primary">ybgJ</name>
    <name evidence="5" type="ORF">KL86PLE_100574</name>
</gene>